<comment type="function">
    <text evidence="5">This is one of the proteins that binds to the 5S RNA in the ribosome where it forms part of the central protuberance.</text>
</comment>
<evidence type="ECO:0000256" key="3">
    <source>
        <dbReference type="ARBA" id="ARBA00022980"/>
    </source>
</evidence>
<comment type="caution">
    <text evidence="9">The sequence shown here is derived from an EMBL/GenBank/DDBJ whole genome shotgun (WGS) entry which is preliminary data.</text>
</comment>
<evidence type="ECO:0000256" key="6">
    <source>
        <dbReference type="SAM" id="MobiDB-lite"/>
    </source>
</evidence>
<dbReference type="NCBIfam" id="TIGR00731">
    <property type="entry name" value="bL25_bact_ctc"/>
    <property type="match status" value="1"/>
</dbReference>
<accession>A0AAW9HV19</accession>
<dbReference type="Pfam" id="PF01386">
    <property type="entry name" value="Ribosomal_L25p"/>
    <property type="match status" value="1"/>
</dbReference>
<dbReference type="GO" id="GO:0006412">
    <property type="term" value="P:translation"/>
    <property type="evidence" value="ECO:0007669"/>
    <property type="project" value="UniProtKB-UniRule"/>
</dbReference>
<feature type="domain" description="Large ribosomal subunit protein bL25 L25" evidence="7">
    <location>
        <begin position="8"/>
        <end position="93"/>
    </location>
</feature>
<dbReference type="GO" id="GO:0003735">
    <property type="term" value="F:structural constituent of ribosome"/>
    <property type="evidence" value="ECO:0007669"/>
    <property type="project" value="InterPro"/>
</dbReference>
<dbReference type="InterPro" id="IPR029751">
    <property type="entry name" value="Ribosomal_L25_dom"/>
</dbReference>
<dbReference type="AlphaFoldDB" id="A0AAW9HV19"/>
<dbReference type="EMBL" id="JAWNGC010000001">
    <property type="protein sequence ID" value="MDY5154200.1"/>
    <property type="molecule type" value="Genomic_DNA"/>
</dbReference>
<reference evidence="9" key="1">
    <citation type="submission" date="2023-10" db="EMBL/GenBank/DDBJ databases">
        <title>Whole Genome based description of the genera Actinobaculum and Actinotignum reveals a complex phylogenetic relationship within the species included in the genus Actinotignum.</title>
        <authorList>
            <person name="Jensen C.S."/>
            <person name="Dargis R."/>
            <person name="Kemp M."/>
            <person name="Christensen J.J."/>
        </authorList>
    </citation>
    <scope>NUCLEOTIDE SEQUENCE</scope>
    <source>
        <strain evidence="9">SLA_B511</strain>
    </source>
</reference>
<evidence type="ECO:0000256" key="4">
    <source>
        <dbReference type="ARBA" id="ARBA00023274"/>
    </source>
</evidence>
<dbReference type="GO" id="GO:0008097">
    <property type="term" value="F:5S rRNA binding"/>
    <property type="evidence" value="ECO:0007669"/>
    <property type="project" value="InterPro"/>
</dbReference>
<keyword evidence="2 5" id="KW-0694">RNA-binding</keyword>
<protein>
    <recommendedName>
        <fullName evidence="5">Large ribosomal subunit protein bL25</fullName>
    </recommendedName>
    <alternativeName>
        <fullName evidence="5">General stress protein CTC</fullName>
    </alternativeName>
</protein>
<comment type="subunit">
    <text evidence="5">Part of the 50S ribosomal subunit; part of the 5S rRNA/L5/L18/L25 subcomplex. Contacts the 5S rRNA. Binds to the 5S rRNA independently of L5 and L18.</text>
</comment>
<dbReference type="SUPFAM" id="SSF50715">
    <property type="entry name" value="Ribosomal protein L25-like"/>
    <property type="match status" value="1"/>
</dbReference>
<evidence type="ECO:0000259" key="7">
    <source>
        <dbReference type="Pfam" id="PF01386"/>
    </source>
</evidence>
<sequence>MAIESTKLEAVTRKEFGKGASRRMRRDGNTPAVLYGHGEEPQHMGINSHDVFLATKGNANALVTVCLEGKDHLALVKDIQRNPLTRNIEHIDLLRVKRDEKVEVEVPVEVVGEPESGLIYTIDVLNVLVMAPAIDIPETIVADVEGLGDGERVTVADLKHADDVEVLLPADEIIVSVILPEVEASEEEADAEDEAKAEESAAE</sequence>
<dbReference type="Gene3D" id="2.40.240.10">
    <property type="entry name" value="Ribosomal Protein L25, Chain P"/>
    <property type="match status" value="1"/>
</dbReference>
<feature type="region of interest" description="Disordered" evidence="6">
    <location>
        <begin position="183"/>
        <end position="203"/>
    </location>
</feature>
<dbReference type="Gene3D" id="2.170.120.20">
    <property type="entry name" value="Ribosomal protein L25, beta domain"/>
    <property type="match status" value="1"/>
</dbReference>
<evidence type="ECO:0000256" key="2">
    <source>
        <dbReference type="ARBA" id="ARBA00022884"/>
    </source>
</evidence>
<dbReference type="InterPro" id="IPR020056">
    <property type="entry name" value="Rbsml_bL25/Gln-tRNA_synth_N"/>
</dbReference>
<organism evidence="9 10">
    <name type="scientific">Actinotignum urinale</name>
    <dbReference type="NCBI Taxonomy" id="190146"/>
    <lineage>
        <taxon>Bacteria</taxon>
        <taxon>Bacillati</taxon>
        <taxon>Actinomycetota</taxon>
        <taxon>Actinomycetes</taxon>
        <taxon>Actinomycetales</taxon>
        <taxon>Actinomycetaceae</taxon>
        <taxon>Actinotignum</taxon>
    </lineage>
</organism>
<gene>
    <name evidence="5" type="primary">rplY</name>
    <name evidence="5" type="synonym">ctc</name>
    <name evidence="9" type="ORF">R6G80_00430</name>
</gene>
<dbReference type="InterPro" id="IPR020057">
    <property type="entry name" value="Ribosomal_bL25_b-dom"/>
</dbReference>
<proteinExistence type="inferred from homology"/>
<dbReference type="CDD" id="cd00495">
    <property type="entry name" value="Ribosomal_L25_TL5_CTC"/>
    <property type="match status" value="1"/>
</dbReference>
<dbReference type="NCBIfam" id="NF004131">
    <property type="entry name" value="PRK05618.2-1"/>
    <property type="match status" value="1"/>
</dbReference>
<dbReference type="Pfam" id="PF14693">
    <property type="entry name" value="Ribosomal_TL5_C"/>
    <property type="match status" value="1"/>
</dbReference>
<dbReference type="InterPro" id="IPR020930">
    <property type="entry name" value="Ribosomal_uL5_bac-type"/>
</dbReference>
<keyword evidence="1 5" id="KW-0699">rRNA-binding</keyword>
<dbReference type="InterPro" id="IPR037121">
    <property type="entry name" value="Ribosomal_bL25_C"/>
</dbReference>
<dbReference type="Proteomes" id="UP001281731">
    <property type="component" value="Unassembled WGS sequence"/>
</dbReference>
<dbReference type="PANTHER" id="PTHR33284">
    <property type="entry name" value="RIBOSOMAL PROTEIN L25/GLN-TRNA SYNTHETASE, ANTI-CODON-BINDING DOMAIN-CONTAINING PROTEIN"/>
    <property type="match status" value="1"/>
</dbReference>
<evidence type="ECO:0000259" key="8">
    <source>
        <dbReference type="Pfam" id="PF14693"/>
    </source>
</evidence>
<evidence type="ECO:0000256" key="5">
    <source>
        <dbReference type="HAMAP-Rule" id="MF_01334"/>
    </source>
</evidence>
<keyword evidence="3 5" id="KW-0689">Ribosomal protein</keyword>
<feature type="domain" description="Large ribosomal subunit protein bL25 beta" evidence="8">
    <location>
        <begin position="101"/>
        <end position="180"/>
    </location>
</feature>
<dbReference type="HAMAP" id="MF_01334">
    <property type="entry name" value="Ribosomal_bL25_CTC"/>
    <property type="match status" value="1"/>
</dbReference>
<dbReference type="RefSeq" id="WP_320756154.1">
    <property type="nucleotide sequence ID" value="NZ_CP171105.1"/>
</dbReference>
<dbReference type="InterPro" id="IPR001021">
    <property type="entry name" value="Ribosomal_bL25_long"/>
</dbReference>
<comment type="similarity">
    <text evidence="5">Belongs to the bacterial ribosomal protein bL25 family. CTC subfamily.</text>
</comment>
<evidence type="ECO:0000313" key="10">
    <source>
        <dbReference type="Proteomes" id="UP001281731"/>
    </source>
</evidence>
<dbReference type="InterPro" id="IPR011035">
    <property type="entry name" value="Ribosomal_bL25/Gln-tRNA_synth"/>
</dbReference>
<dbReference type="PANTHER" id="PTHR33284:SF1">
    <property type="entry name" value="RIBOSOMAL PROTEIN L25_GLN-TRNA SYNTHETASE, ANTI-CODON-BINDING DOMAIN-CONTAINING PROTEIN"/>
    <property type="match status" value="1"/>
</dbReference>
<dbReference type="GO" id="GO:0022625">
    <property type="term" value="C:cytosolic large ribosomal subunit"/>
    <property type="evidence" value="ECO:0007669"/>
    <property type="project" value="TreeGrafter"/>
</dbReference>
<evidence type="ECO:0000256" key="1">
    <source>
        <dbReference type="ARBA" id="ARBA00022730"/>
    </source>
</evidence>
<dbReference type="NCBIfam" id="NF004612">
    <property type="entry name" value="PRK05943.1"/>
    <property type="match status" value="1"/>
</dbReference>
<keyword evidence="4 5" id="KW-0687">Ribonucleoprotein</keyword>
<name>A0AAW9HV19_9ACTO</name>
<evidence type="ECO:0000313" key="9">
    <source>
        <dbReference type="EMBL" id="MDY5154200.1"/>
    </source>
</evidence>